<dbReference type="PANTHER" id="PTHR17901">
    <property type="entry name" value="MAGNESIUM-DEPENDENT PHOSPHATASE 1 MDP1"/>
    <property type="match status" value="1"/>
</dbReference>
<dbReference type="EMBL" id="CAJPIZ010019783">
    <property type="protein sequence ID" value="CAG2117073.1"/>
    <property type="molecule type" value="Genomic_DNA"/>
</dbReference>
<name>A0A7R9Q9J9_9ACAR</name>
<dbReference type="Pfam" id="PF12689">
    <property type="entry name" value="Acid_PPase"/>
    <property type="match status" value="1"/>
</dbReference>
<evidence type="ECO:0000313" key="1">
    <source>
        <dbReference type="EMBL" id="CAD7637536.1"/>
    </source>
</evidence>
<dbReference type="InterPro" id="IPR010036">
    <property type="entry name" value="MDP_1_eu_arc"/>
</dbReference>
<evidence type="ECO:0008006" key="3">
    <source>
        <dbReference type="Google" id="ProtNLM"/>
    </source>
</evidence>
<dbReference type="SUPFAM" id="SSF56784">
    <property type="entry name" value="HAD-like"/>
    <property type="match status" value="1"/>
</dbReference>
<protein>
    <recommendedName>
        <fullName evidence="3">Magnesium-dependent phosphatase 1</fullName>
    </recommendedName>
</protein>
<dbReference type="PANTHER" id="PTHR17901:SF14">
    <property type="entry name" value="MAGNESIUM-DEPENDENT PHOSPHATASE 1"/>
    <property type="match status" value="1"/>
</dbReference>
<dbReference type="OrthoDB" id="2865258at2759"/>
<keyword evidence="2" id="KW-1185">Reference proteome</keyword>
<accession>A0A7R9Q9J9</accession>
<dbReference type="GO" id="GO:0003993">
    <property type="term" value="F:acid phosphatase activity"/>
    <property type="evidence" value="ECO:0007669"/>
    <property type="project" value="TreeGrafter"/>
</dbReference>
<proteinExistence type="predicted"/>
<dbReference type="Gene3D" id="3.40.50.1000">
    <property type="entry name" value="HAD superfamily/HAD-like"/>
    <property type="match status" value="1"/>
</dbReference>
<dbReference type="AlphaFoldDB" id="A0A7R9Q9J9"/>
<evidence type="ECO:0000313" key="2">
    <source>
        <dbReference type="Proteomes" id="UP000759131"/>
    </source>
</evidence>
<dbReference type="Proteomes" id="UP000759131">
    <property type="component" value="Unassembled WGS sequence"/>
</dbReference>
<dbReference type="InterPro" id="IPR023214">
    <property type="entry name" value="HAD_sf"/>
</dbReference>
<reference evidence="1" key="1">
    <citation type="submission" date="2020-11" db="EMBL/GenBank/DDBJ databases">
        <authorList>
            <person name="Tran Van P."/>
        </authorList>
    </citation>
    <scope>NUCLEOTIDE SEQUENCE</scope>
</reference>
<organism evidence="1">
    <name type="scientific">Medioppia subpectinata</name>
    <dbReference type="NCBI Taxonomy" id="1979941"/>
    <lineage>
        <taxon>Eukaryota</taxon>
        <taxon>Metazoa</taxon>
        <taxon>Ecdysozoa</taxon>
        <taxon>Arthropoda</taxon>
        <taxon>Chelicerata</taxon>
        <taxon>Arachnida</taxon>
        <taxon>Acari</taxon>
        <taxon>Acariformes</taxon>
        <taxon>Sarcoptiformes</taxon>
        <taxon>Oribatida</taxon>
        <taxon>Brachypylina</taxon>
        <taxon>Oppioidea</taxon>
        <taxon>Oppiidae</taxon>
        <taxon>Medioppia</taxon>
    </lineage>
</organism>
<gene>
    <name evidence="1" type="ORF">OSB1V03_LOCUS17027</name>
</gene>
<dbReference type="EMBL" id="OC874358">
    <property type="protein sequence ID" value="CAD7637536.1"/>
    <property type="molecule type" value="Genomic_DNA"/>
</dbReference>
<sequence>MGYTIGIASRTSAPEDAEELLSLFDWNKYIAYKQIYPGCKITHFNRIRKESGVQLSQMLFFDDESRNIKDLKAVGVTSILVNEGVDKVVINEGIKQFVTEKQ</sequence>
<dbReference type="InterPro" id="IPR036412">
    <property type="entry name" value="HAD-like_sf"/>
</dbReference>